<dbReference type="PANTHER" id="PTHR43172:SF2">
    <property type="entry name" value="ADENYLOSUCCINATE LYASE C-TERMINAL DOMAIN-CONTAINING PROTEIN"/>
    <property type="match status" value="1"/>
</dbReference>
<organism evidence="3 4">
    <name type="scientific">Meristemomyces frigidus</name>
    <dbReference type="NCBI Taxonomy" id="1508187"/>
    <lineage>
        <taxon>Eukaryota</taxon>
        <taxon>Fungi</taxon>
        <taxon>Dikarya</taxon>
        <taxon>Ascomycota</taxon>
        <taxon>Pezizomycotina</taxon>
        <taxon>Dothideomycetes</taxon>
        <taxon>Dothideomycetidae</taxon>
        <taxon>Mycosphaerellales</taxon>
        <taxon>Teratosphaeriaceae</taxon>
        <taxon>Meristemomyces</taxon>
    </lineage>
</organism>
<sequence length="355" mass="38806">MSSRLQSLPAISPSVRCSSRANLRPLGPTLRNATTAQPNRYCTPQSKSRTPGIHIGGHQKWRLSAQPGLHTSNWSSRSTTYLTSRQQYTTTTVIDSEIYGTAFATSAVKAIWSDRTRTHYFLLFEAALATVQAKLGIIPSRAAEAITQQCLRVEDYDFDLLRKQTELIGYPVLPVVQQLVAKVNAVEAGLGEWAHWGATTQDVTDTAVILQLRDTMKLVEQSLDGITDALRSLAEKYKATPMAARSNLQQAVPISFGFKMARLLACFERHRLRLGELKPRLLVLQFGGAAGTLPTITSASSHKAPTEVDGVPLGLRCQALLAEELGLAVPAIAWHTERDIGRGGELPCCSDRDVC</sequence>
<dbReference type="Gene3D" id="1.20.200.10">
    <property type="entry name" value="Fumarase/aspartase (Central domain)"/>
    <property type="match status" value="1"/>
</dbReference>
<feature type="compositionally biased region" description="Polar residues" evidence="1">
    <location>
        <begin position="31"/>
        <end position="49"/>
    </location>
</feature>
<name>A0AAN7TIJ4_9PEZI</name>
<dbReference type="SUPFAM" id="SSF48557">
    <property type="entry name" value="L-aspartase-like"/>
    <property type="match status" value="1"/>
</dbReference>
<dbReference type="InterPro" id="IPR008948">
    <property type="entry name" value="L-Aspartase-like"/>
</dbReference>
<feature type="domain" description="Fumarate lyase N-terminal" evidence="2">
    <location>
        <begin position="105"/>
        <end position="293"/>
    </location>
</feature>
<dbReference type="AlphaFoldDB" id="A0AAN7TIJ4"/>
<protein>
    <recommendedName>
        <fullName evidence="2">Fumarate lyase N-terminal domain-containing protein</fullName>
    </recommendedName>
</protein>
<gene>
    <name evidence="3" type="ORF">LTR62_002797</name>
</gene>
<dbReference type="EMBL" id="JAVRRL010000002">
    <property type="protein sequence ID" value="KAK5118284.1"/>
    <property type="molecule type" value="Genomic_DNA"/>
</dbReference>
<dbReference type="Pfam" id="PF00206">
    <property type="entry name" value="Lyase_1"/>
    <property type="match status" value="1"/>
</dbReference>
<feature type="region of interest" description="Disordered" evidence="1">
    <location>
        <begin position="21"/>
        <end position="55"/>
    </location>
</feature>
<dbReference type="PANTHER" id="PTHR43172">
    <property type="entry name" value="ADENYLOSUCCINATE LYASE"/>
    <property type="match status" value="1"/>
</dbReference>
<evidence type="ECO:0000313" key="3">
    <source>
        <dbReference type="EMBL" id="KAK5118284.1"/>
    </source>
</evidence>
<evidence type="ECO:0000259" key="2">
    <source>
        <dbReference type="Pfam" id="PF00206"/>
    </source>
</evidence>
<comment type="caution">
    <text evidence="3">The sequence shown here is derived from an EMBL/GenBank/DDBJ whole genome shotgun (WGS) entry which is preliminary data.</text>
</comment>
<evidence type="ECO:0000313" key="4">
    <source>
        <dbReference type="Proteomes" id="UP001310890"/>
    </source>
</evidence>
<proteinExistence type="predicted"/>
<dbReference type="Gene3D" id="1.10.275.10">
    <property type="entry name" value="Fumarase/aspartase (N-terminal domain)"/>
    <property type="match status" value="1"/>
</dbReference>
<evidence type="ECO:0000256" key="1">
    <source>
        <dbReference type="SAM" id="MobiDB-lite"/>
    </source>
</evidence>
<dbReference type="InterPro" id="IPR022761">
    <property type="entry name" value="Fumarate_lyase_N"/>
</dbReference>
<accession>A0AAN7TIJ4</accession>
<reference evidence="3" key="1">
    <citation type="submission" date="2023-08" db="EMBL/GenBank/DDBJ databases">
        <title>Black Yeasts Isolated from many extreme environments.</title>
        <authorList>
            <person name="Coleine C."/>
            <person name="Stajich J.E."/>
            <person name="Selbmann L."/>
        </authorList>
    </citation>
    <scope>NUCLEOTIDE SEQUENCE</scope>
    <source>
        <strain evidence="3">CCFEE 5401</strain>
    </source>
</reference>
<dbReference type="GO" id="GO:0003824">
    <property type="term" value="F:catalytic activity"/>
    <property type="evidence" value="ECO:0007669"/>
    <property type="project" value="InterPro"/>
</dbReference>
<dbReference type="Proteomes" id="UP001310890">
    <property type="component" value="Unassembled WGS sequence"/>
</dbReference>
<dbReference type="InterPro" id="IPR024083">
    <property type="entry name" value="Fumarase/histidase_N"/>
</dbReference>